<gene>
    <name evidence="1" type="ORF">EH32_00050</name>
</gene>
<accession>A0A074N0N9</accession>
<dbReference type="PANTHER" id="PTHR33361:SF2">
    <property type="entry name" value="DUF885 DOMAIN-CONTAINING PROTEIN"/>
    <property type="match status" value="1"/>
</dbReference>
<comment type="caution">
    <text evidence="1">The sequence shown here is derived from an EMBL/GenBank/DDBJ whole genome shotgun (WGS) entry which is preliminary data.</text>
</comment>
<dbReference type="AlphaFoldDB" id="A0A074N0N9"/>
<evidence type="ECO:0000313" key="2">
    <source>
        <dbReference type="Proteomes" id="UP000027866"/>
    </source>
</evidence>
<organism evidence="1 2">
    <name type="scientific">Erythrobacter litoralis</name>
    <dbReference type="NCBI Taxonomy" id="39960"/>
    <lineage>
        <taxon>Bacteria</taxon>
        <taxon>Pseudomonadati</taxon>
        <taxon>Pseudomonadota</taxon>
        <taxon>Alphaproteobacteria</taxon>
        <taxon>Sphingomonadales</taxon>
        <taxon>Erythrobacteraceae</taxon>
        <taxon>Erythrobacter/Porphyrobacter group</taxon>
        <taxon>Erythrobacter</taxon>
    </lineage>
</organism>
<keyword evidence="2" id="KW-1185">Reference proteome</keyword>
<dbReference type="InterPro" id="IPR010281">
    <property type="entry name" value="DUF885"/>
</dbReference>
<dbReference type="EMBL" id="JMIX01000001">
    <property type="protein sequence ID" value="KEO99254.1"/>
    <property type="molecule type" value="Genomic_DNA"/>
</dbReference>
<reference evidence="1 2" key="1">
    <citation type="submission" date="2014-04" db="EMBL/GenBank/DDBJ databases">
        <title>A comprehensive comparison of genomes of Erythrobacter spp. Strains.</title>
        <authorList>
            <person name="Zheng Q."/>
        </authorList>
    </citation>
    <scope>NUCLEOTIDE SEQUENCE [LARGE SCALE GENOMIC DNA]</scope>
    <source>
        <strain evidence="1 2">DSM 8509</strain>
    </source>
</reference>
<proteinExistence type="predicted"/>
<protein>
    <submittedName>
        <fullName evidence="1">Twin-arginine translocation pathway signal</fullName>
    </submittedName>
</protein>
<dbReference type="PANTHER" id="PTHR33361">
    <property type="entry name" value="GLR0591 PROTEIN"/>
    <property type="match status" value="1"/>
</dbReference>
<name>A0A074N0N9_9SPHN</name>
<dbReference type="Pfam" id="PF05960">
    <property type="entry name" value="DUF885"/>
    <property type="match status" value="1"/>
</dbReference>
<sequence length="621" mass="68392">MPARSVNRREALGTFGGVSALALLPGCAAGYSQPSLRDTPPDTLSPDRMLDRIAYAMLEHEPGRATGLGIDNGEYAGWRGTFGKVGEEGREAYASTLRDALEKARSYPREGISADQQVGFEVVETAFASALEGMALPYGEVAVGSWRNAPYVVIQNVGGYIDYPRFFGSTQPVRSDSDVYLYLNRLSQVPTILDAERERMREARGMGVVPPDFLLDKAIAQMEASIAAAAEGTPYAGPLAEGIRANLPDGSFDEQVEMAREISRLDIAPALAAQMEELKAQRAVATSDAGMWARPMGDEWYDWAIRASTTTSLSPDEIHRQGLEELADLHGRMDPILREIGYTKGTVGERMKALSKDPRYQFAKGDEGRAEIMAFIEERIGWIKAQMPRAFTQLVDPNLEVRRLPLAEEPGAPGAYGGAGSKDGTIPSRMWINLRTTDLHRKYDLPDLTFHETIPGHVWEGEFSNRLPLIRSILAFNAFSEGWALYGEQLADELGAYEEFKVGRLGYLQSLAFRACRLVVDTGLHAKRWTREEGRRFFVEENGSKPQEVASEVDRYCSWPGQACGYKVGHTQIVEQRERAKTALGSAFDFRSFNTAVILGGNAPLNVVENTVGRYIAGARG</sequence>
<dbReference type="Proteomes" id="UP000027866">
    <property type="component" value="Unassembled WGS sequence"/>
</dbReference>
<evidence type="ECO:0000313" key="1">
    <source>
        <dbReference type="EMBL" id="KEO99254.1"/>
    </source>
</evidence>